<feature type="compositionally biased region" description="Polar residues" evidence="1">
    <location>
        <begin position="88"/>
        <end position="101"/>
    </location>
</feature>
<feature type="compositionally biased region" description="Basic residues" evidence="1">
    <location>
        <begin position="102"/>
        <end position="111"/>
    </location>
</feature>
<name>A0A816EAS3_ADIRI</name>
<reference evidence="3" key="1">
    <citation type="submission" date="2021-02" db="EMBL/GenBank/DDBJ databases">
        <authorList>
            <person name="Nowell W R."/>
        </authorList>
    </citation>
    <scope>NUCLEOTIDE SEQUENCE</scope>
</reference>
<comment type="caution">
    <text evidence="3">The sequence shown here is derived from an EMBL/GenBank/DDBJ whole genome shotgun (WGS) entry which is preliminary data.</text>
</comment>
<proteinExistence type="predicted"/>
<dbReference type="AlphaFoldDB" id="A0A816EAS3"/>
<organism evidence="3 4">
    <name type="scientific">Adineta ricciae</name>
    <name type="common">Rotifer</name>
    <dbReference type="NCBI Taxonomy" id="249248"/>
    <lineage>
        <taxon>Eukaryota</taxon>
        <taxon>Metazoa</taxon>
        <taxon>Spiralia</taxon>
        <taxon>Gnathifera</taxon>
        <taxon>Rotifera</taxon>
        <taxon>Eurotatoria</taxon>
        <taxon>Bdelloidea</taxon>
        <taxon>Adinetida</taxon>
        <taxon>Adinetidae</taxon>
        <taxon>Adineta</taxon>
    </lineage>
</organism>
<evidence type="ECO:0000256" key="1">
    <source>
        <dbReference type="SAM" id="MobiDB-lite"/>
    </source>
</evidence>
<protein>
    <submittedName>
        <fullName evidence="3">Uncharacterized protein</fullName>
    </submittedName>
</protein>
<evidence type="ECO:0000313" key="3">
    <source>
        <dbReference type="EMBL" id="CAF1647944.1"/>
    </source>
</evidence>
<feature type="region of interest" description="Disordered" evidence="1">
    <location>
        <begin position="74"/>
        <end position="111"/>
    </location>
</feature>
<gene>
    <name evidence="2" type="ORF">EDS130_LOCUS3851</name>
    <name evidence="3" type="ORF">XAT740_LOCUS54440</name>
</gene>
<dbReference type="Proteomes" id="UP000663828">
    <property type="component" value="Unassembled WGS sequence"/>
</dbReference>
<dbReference type="EMBL" id="CAJNOJ010000010">
    <property type="protein sequence ID" value="CAF0781407.1"/>
    <property type="molecule type" value="Genomic_DNA"/>
</dbReference>
<dbReference type="Proteomes" id="UP000663852">
    <property type="component" value="Unassembled WGS sequence"/>
</dbReference>
<dbReference type="EMBL" id="CAJNOR010009765">
    <property type="protein sequence ID" value="CAF1647944.1"/>
    <property type="molecule type" value="Genomic_DNA"/>
</dbReference>
<sequence>MDLHGDLTDDILRALRQHSGGLSFTHTLDEEDHDENSSEIDSDFPLSIFADMDVEHLFTNDDHVINSPLNYHTCPTTPASPLRKDGSHSLTDLSTTNQPSLNRHHSMTTEH</sequence>
<evidence type="ECO:0000313" key="2">
    <source>
        <dbReference type="EMBL" id="CAF0781407.1"/>
    </source>
</evidence>
<accession>A0A816EAS3</accession>
<keyword evidence="4" id="KW-1185">Reference proteome</keyword>
<evidence type="ECO:0000313" key="4">
    <source>
        <dbReference type="Proteomes" id="UP000663828"/>
    </source>
</evidence>